<feature type="compositionally biased region" description="Pro residues" evidence="1">
    <location>
        <begin position="36"/>
        <end position="45"/>
    </location>
</feature>
<accession>E0VX07</accession>
<keyword evidence="4" id="KW-1185">Reference proteome</keyword>
<feature type="region of interest" description="Disordered" evidence="1">
    <location>
        <begin position="490"/>
        <end position="641"/>
    </location>
</feature>
<feature type="compositionally biased region" description="Low complexity" evidence="1">
    <location>
        <begin position="163"/>
        <end position="183"/>
    </location>
</feature>
<reference evidence="2" key="2">
    <citation type="submission" date="2007-04" db="EMBL/GenBank/DDBJ databases">
        <title>The genome of the human body louse.</title>
        <authorList>
            <consortium name="The Human Body Louse Genome Consortium"/>
            <person name="Kirkness E."/>
            <person name="Walenz B."/>
            <person name="Hass B."/>
            <person name="Bruggner R."/>
            <person name="Strausberg R."/>
        </authorList>
    </citation>
    <scope>NUCLEOTIDE SEQUENCE</scope>
    <source>
        <strain evidence="2">USDA</strain>
    </source>
</reference>
<feature type="compositionally biased region" description="Low complexity" evidence="1">
    <location>
        <begin position="596"/>
        <end position="606"/>
    </location>
</feature>
<feature type="compositionally biased region" description="Polar residues" evidence="1">
    <location>
        <begin position="321"/>
        <end position="343"/>
    </location>
</feature>
<feature type="compositionally biased region" description="Polar residues" evidence="1">
    <location>
        <begin position="621"/>
        <end position="641"/>
    </location>
</feature>
<reference evidence="3" key="3">
    <citation type="submission" date="2020-05" db="UniProtKB">
        <authorList>
            <consortium name="EnsemblMetazoa"/>
        </authorList>
    </citation>
    <scope>IDENTIFICATION</scope>
    <source>
        <strain evidence="3">USDA</strain>
    </source>
</reference>
<gene>
    <name evidence="3" type="primary">8235945</name>
    <name evidence="2" type="ORF">Phum_PHUM492420</name>
</gene>
<feature type="compositionally biased region" description="Basic and acidic residues" evidence="1">
    <location>
        <begin position="265"/>
        <end position="285"/>
    </location>
</feature>
<evidence type="ECO:0000256" key="1">
    <source>
        <dbReference type="SAM" id="MobiDB-lite"/>
    </source>
</evidence>
<name>E0VX07_PEDHC</name>
<dbReference type="RefSeq" id="XP_002430651.1">
    <property type="nucleotide sequence ID" value="XM_002430606.1"/>
</dbReference>
<dbReference type="EMBL" id="DS235824">
    <property type="protein sequence ID" value="EEB17913.1"/>
    <property type="molecule type" value="Genomic_DNA"/>
</dbReference>
<evidence type="ECO:0000313" key="4">
    <source>
        <dbReference type="Proteomes" id="UP000009046"/>
    </source>
</evidence>
<feature type="compositionally biased region" description="Acidic residues" evidence="1">
    <location>
        <begin position="505"/>
        <end position="514"/>
    </location>
</feature>
<dbReference type="VEuPathDB" id="VectorBase:PHUM492420"/>
<feature type="compositionally biased region" description="Basic and acidic residues" evidence="1">
    <location>
        <begin position="144"/>
        <end position="153"/>
    </location>
</feature>
<dbReference type="eggNOG" id="ENOG502T25T">
    <property type="taxonomic scope" value="Eukaryota"/>
</dbReference>
<reference evidence="2" key="1">
    <citation type="submission" date="2007-04" db="EMBL/GenBank/DDBJ databases">
        <title>Annotation of Pediculus humanus corporis strain USDA.</title>
        <authorList>
            <person name="Kirkness E."/>
            <person name="Hannick L."/>
            <person name="Hass B."/>
            <person name="Bruggner R."/>
            <person name="Lawson D."/>
            <person name="Bidwell S."/>
            <person name="Joardar V."/>
            <person name="Caler E."/>
            <person name="Walenz B."/>
            <person name="Inman J."/>
            <person name="Schobel S."/>
            <person name="Galinsky K."/>
            <person name="Amedeo P."/>
            <person name="Strausberg R."/>
        </authorList>
    </citation>
    <scope>NUCLEOTIDE SEQUENCE</scope>
    <source>
        <strain evidence="2">USDA</strain>
    </source>
</reference>
<dbReference type="Proteomes" id="UP000009046">
    <property type="component" value="Unassembled WGS sequence"/>
</dbReference>
<dbReference type="AlphaFoldDB" id="E0VX07"/>
<feature type="compositionally biased region" description="Basic and acidic residues" evidence="1">
    <location>
        <begin position="432"/>
        <end position="461"/>
    </location>
</feature>
<sequence length="641" mass="71220">MQDFEEFGEVFERWLGSSELSQLKQSRGISSQNGTPLPPLPPPPYGNDKIKNVACNGNNQGKRKSKEMKSIEIRDDYLNYYKSKSLPSKKNKNDGNGRKRPMMKDAYSFSSEKGKTNEEKEWSDGLMADFEKLIAMELSQLKMEAMKEEEERGGGGNNNQEFSSTSPNSDSSASTDSNSSTGSLKRNSRCLRRNYSDGSTPSLNDDERGNDNGVVIKVRTAAIDGSQRRGSDSSLPPRRQRRNPSPMGIKEFFRSTSPFGRRVKKEISSIKKVEGEEDNYGRHVDSMPPPIPTKRKKNSDRKIPAGLQNFLTKIRPVGITRPSSPLQLKSDASSGFNTMNSSVGDVEDSLDAILSSVSTATQTSPPLSRSSSFTWMSDCSSSIILNTPGSLSGGNDEKSSSSGRSSSSSPIISHHGNGCESQCDCMTTGSRDSSEDSRDSGDATQEEDTKERQKLSRKETWEKIRRRDSELLRLGKRSYSDEVDVWIRRESVYTQTHEEERGDGSYEDILEEEQQQQQQQTTSSSNVMKWLENDQFDDKLIQGLPPRPKNDYTITTDSNVKSLPHEKNRGSNRPQHLCISPLTVRSLPSPTECEQQKQQDQQQQQQPSSPSTASLKLVGSPMTSDLGSQTTEIAIGTSSSR</sequence>
<dbReference type="CTD" id="8235945"/>
<dbReference type="GeneID" id="8235945"/>
<dbReference type="InParanoid" id="E0VX07"/>
<feature type="compositionally biased region" description="Basic and acidic residues" evidence="1">
    <location>
        <begin position="490"/>
        <end position="504"/>
    </location>
</feature>
<organism>
    <name type="scientific">Pediculus humanus subsp. corporis</name>
    <name type="common">Body louse</name>
    <dbReference type="NCBI Taxonomy" id="121224"/>
    <lineage>
        <taxon>Eukaryota</taxon>
        <taxon>Metazoa</taxon>
        <taxon>Ecdysozoa</taxon>
        <taxon>Arthropoda</taxon>
        <taxon>Hexapoda</taxon>
        <taxon>Insecta</taxon>
        <taxon>Pterygota</taxon>
        <taxon>Neoptera</taxon>
        <taxon>Paraneoptera</taxon>
        <taxon>Psocodea</taxon>
        <taxon>Troctomorpha</taxon>
        <taxon>Phthiraptera</taxon>
        <taxon>Anoplura</taxon>
        <taxon>Pediculidae</taxon>
        <taxon>Pediculus</taxon>
    </lineage>
</organism>
<protein>
    <submittedName>
        <fullName evidence="2 3">Uncharacterized protein</fullName>
    </submittedName>
</protein>
<dbReference type="KEGG" id="phu:Phum_PHUM492420"/>
<feature type="region of interest" description="Disordered" evidence="1">
    <location>
        <begin position="141"/>
        <end position="343"/>
    </location>
</feature>
<feature type="region of interest" description="Disordered" evidence="1">
    <location>
        <begin position="386"/>
        <end position="461"/>
    </location>
</feature>
<dbReference type="EnsemblMetazoa" id="PHUM492420-RA">
    <property type="protein sequence ID" value="PHUM492420-PA"/>
    <property type="gene ID" value="PHUM492420"/>
</dbReference>
<feature type="compositionally biased region" description="Basic and acidic residues" evidence="1">
    <location>
        <begin position="112"/>
        <end position="123"/>
    </location>
</feature>
<feature type="compositionally biased region" description="Low complexity" evidence="1">
    <location>
        <begin position="400"/>
        <end position="413"/>
    </location>
</feature>
<feature type="compositionally biased region" description="Polar residues" evidence="1">
    <location>
        <begin position="552"/>
        <end position="561"/>
    </location>
</feature>
<proteinExistence type="predicted"/>
<feature type="region of interest" description="Disordered" evidence="1">
    <location>
        <begin position="82"/>
        <end position="123"/>
    </location>
</feature>
<dbReference type="EMBL" id="AAZO01005955">
    <property type="status" value="NOT_ANNOTATED_CDS"/>
    <property type="molecule type" value="Genomic_DNA"/>
</dbReference>
<evidence type="ECO:0000313" key="2">
    <source>
        <dbReference type="EMBL" id="EEB17913.1"/>
    </source>
</evidence>
<feature type="region of interest" description="Disordered" evidence="1">
    <location>
        <begin position="22"/>
        <end position="69"/>
    </location>
</feature>
<dbReference type="HOGENOM" id="CLU_427192_0_0_1"/>
<feature type="compositionally biased region" description="Polar residues" evidence="1">
    <location>
        <begin position="22"/>
        <end position="35"/>
    </location>
</feature>
<evidence type="ECO:0000313" key="3">
    <source>
        <dbReference type="EnsemblMetazoa" id="PHUM492420-PA"/>
    </source>
</evidence>
<dbReference type="OrthoDB" id="7613924at2759"/>